<dbReference type="Gene3D" id="2.70.150.10">
    <property type="entry name" value="Calcium-transporting ATPase, cytoplasmic transduction domain A"/>
    <property type="match status" value="1"/>
</dbReference>
<dbReference type="SUPFAM" id="SSF81653">
    <property type="entry name" value="Calcium ATPase, transduction domain A"/>
    <property type="match status" value="1"/>
</dbReference>
<evidence type="ECO:0000313" key="5">
    <source>
        <dbReference type="Proteomes" id="UP001408789"/>
    </source>
</evidence>
<reference evidence="4 5" key="1">
    <citation type="submission" date="2024-04" db="EMBL/GenBank/DDBJ databases">
        <title>The reference genome of an endangered Asteraceae, Deinandra increscens subsp. villosa, native to the Central Coast of California.</title>
        <authorList>
            <person name="Guilliams M."/>
            <person name="Hasenstab-Lehman K."/>
            <person name="Meyer R."/>
            <person name="Mcevoy S."/>
        </authorList>
    </citation>
    <scope>NUCLEOTIDE SEQUENCE [LARGE SCALE GENOMIC DNA]</scope>
    <source>
        <tissue evidence="4">Leaf</tissue>
    </source>
</reference>
<dbReference type="InterPro" id="IPR012677">
    <property type="entry name" value="Nucleotide-bd_a/b_plait_sf"/>
</dbReference>
<organism evidence="4 5">
    <name type="scientific">Deinandra increscens subsp. villosa</name>
    <dbReference type="NCBI Taxonomy" id="3103831"/>
    <lineage>
        <taxon>Eukaryota</taxon>
        <taxon>Viridiplantae</taxon>
        <taxon>Streptophyta</taxon>
        <taxon>Embryophyta</taxon>
        <taxon>Tracheophyta</taxon>
        <taxon>Spermatophyta</taxon>
        <taxon>Magnoliopsida</taxon>
        <taxon>eudicotyledons</taxon>
        <taxon>Gunneridae</taxon>
        <taxon>Pentapetalae</taxon>
        <taxon>asterids</taxon>
        <taxon>campanulids</taxon>
        <taxon>Asterales</taxon>
        <taxon>Asteraceae</taxon>
        <taxon>Asteroideae</taxon>
        <taxon>Heliantheae alliance</taxon>
        <taxon>Madieae</taxon>
        <taxon>Madiinae</taxon>
        <taxon>Deinandra</taxon>
    </lineage>
</organism>
<dbReference type="Gene3D" id="3.30.70.330">
    <property type="match status" value="1"/>
</dbReference>
<protein>
    <recommendedName>
        <fullName evidence="3">RRM domain-containing protein</fullName>
    </recommendedName>
</protein>
<keyword evidence="5" id="KW-1185">Reference proteome</keyword>
<keyword evidence="2" id="KW-0694">RNA-binding</keyword>
<proteinExistence type="predicted"/>
<dbReference type="InterPro" id="IPR035979">
    <property type="entry name" value="RBD_domain_sf"/>
</dbReference>
<evidence type="ECO:0000256" key="2">
    <source>
        <dbReference type="PROSITE-ProRule" id="PRU00176"/>
    </source>
</evidence>
<dbReference type="AlphaFoldDB" id="A0AAP0H7B0"/>
<dbReference type="InterPro" id="IPR000504">
    <property type="entry name" value="RRM_dom"/>
</dbReference>
<evidence type="ECO:0000313" key="4">
    <source>
        <dbReference type="EMBL" id="KAK9074337.1"/>
    </source>
</evidence>
<accession>A0AAP0H7B0</accession>
<dbReference type="GO" id="GO:0003723">
    <property type="term" value="F:RNA binding"/>
    <property type="evidence" value="ECO:0007669"/>
    <property type="project" value="UniProtKB-UniRule"/>
</dbReference>
<dbReference type="InterPro" id="IPR023298">
    <property type="entry name" value="ATPase_P-typ_TM_dom_sf"/>
</dbReference>
<evidence type="ECO:0000256" key="1">
    <source>
        <dbReference type="ARBA" id="ARBA00022842"/>
    </source>
</evidence>
<dbReference type="FunFam" id="2.70.150.10:FF:000004">
    <property type="entry name" value="Plasma membrane ATPase"/>
    <property type="match status" value="1"/>
</dbReference>
<dbReference type="InterPro" id="IPR059000">
    <property type="entry name" value="ATPase_P-type_domA"/>
</dbReference>
<dbReference type="SUPFAM" id="SSF81665">
    <property type="entry name" value="Calcium ATPase, transmembrane domain M"/>
    <property type="match status" value="1"/>
</dbReference>
<feature type="domain" description="RRM" evidence="3">
    <location>
        <begin position="187"/>
        <end position="242"/>
    </location>
</feature>
<keyword evidence="1" id="KW-0460">Magnesium</keyword>
<dbReference type="Pfam" id="PF00076">
    <property type="entry name" value="RRM_1"/>
    <property type="match status" value="1"/>
</dbReference>
<dbReference type="SMART" id="SM00360">
    <property type="entry name" value="RRM"/>
    <property type="match status" value="1"/>
</dbReference>
<dbReference type="Pfam" id="PF00122">
    <property type="entry name" value="E1-E2_ATPase"/>
    <property type="match status" value="1"/>
</dbReference>
<dbReference type="Proteomes" id="UP001408789">
    <property type="component" value="Unassembled WGS sequence"/>
</dbReference>
<dbReference type="InterPro" id="IPR008250">
    <property type="entry name" value="ATPase_P-typ_transduc_dom_A_sf"/>
</dbReference>
<dbReference type="PROSITE" id="PS50102">
    <property type="entry name" value="RRM"/>
    <property type="match status" value="1"/>
</dbReference>
<name>A0AAP0H7B0_9ASTR</name>
<dbReference type="SUPFAM" id="SSF54928">
    <property type="entry name" value="RNA-binding domain, RBD"/>
    <property type="match status" value="1"/>
</dbReference>
<dbReference type="Gene3D" id="1.20.1110.10">
    <property type="entry name" value="Calcium-transporting ATPase, transmembrane domain"/>
    <property type="match status" value="1"/>
</dbReference>
<comment type="caution">
    <text evidence="4">The sequence shown here is derived from an EMBL/GenBank/DDBJ whole genome shotgun (WGS) entry which is preliminary data.</text>
</comment>
<gene>
    <name evidence="4" type="ORF">SSX86_006935</name>
</gene>
<dbReference type="PANTHER" id="PTHR42861">
    <property type="entry name" value="CALCIUM-TRANSPORTING ATPASE"/>
    <property type="match status" value="1"/>
</dbReference>
<sequence>MEAAAIMAIAMANGGGKPPYWQDFVGIVCLLVINSTISFIEENNAGNAAAALMAGLAPKSKVSIPFLIVHGHWSEQEASILVLGDIINIELGDIVPADARLLEGDPLKIDQSALTGESLPVNKNPYDEVFSGSTCKQGEIDAVVIATEVFAKGVDKEQVLLYAARASRMKNQDAIDVAIVGTLADPKEPFSQYGDILSVKIPIGKGCGFVQFANRNNAEEALQKLNGSTIGKQTVLLSWGRNPANKQVLGGIGAENTTKNQWMELLQLNVKLVDRAAATTHKIALEIN</sequence>
<dbReference type="EMBL" id="JBCNJP010000008">
    <property type="protein sequence ID" value="KAK9074337.1"/>
    <property type="molecule type" value="Genomic_DNA"/>
</dbReference>
<evidence type="ECO:0000259" key="3">
    <source>
        <dbReference type="PROSITE" id="PS50102"/>
    </source>
</evidence>